<name>A0AAD7TFG0_9APHY</name>
<dbReference type="EMBL" id="JAPEVG010000816">
    <property type="protein sequence ID" value="KAJ8455147.1"/>
    <property type="molecule type" value="Genomic_DNA"/>
</dbReference>
<reference evidence="1" key="1">
    <citation type="submission" date="2022-11" db="EMBL/GenBank/DDBJ databases">
        <title>Genome Sequence of Cubamyces cubensis.</title>
        <authorList>
            <person name="Buettner E."/>
        </authorList>
    </citation>
    <scope>NUCLEOTIDE SEQUENCE</scope>
    <source>
        <strain evidence="1">MPL-01</strain>
    </source>
</reference>
<dbReference type="AlphaFoldDB" id="A0AAD7TFG0"/>
<proteinExistence type="predicted"/>
<dbReference type="Proteomes" id="UP001215151">
    <property type="component" value="Unassembled WGS sequence"/>
</dbReference>
<keyword evidence="2" id="KW-1185">Reference proteome</keyword>
<sequence length="117" mass="14399">MPVKRSKHASKTFKGQPHHVKEFLEQYEELIEWNNITDDRSKCKNLQRYCSREVHELLETLIKDDTTWVELTKKFEELFHSDQNKKRYKKSDLKHFIEDRRERRIASLSQAQLYYRK</sequence>
<evidence type="ECO:0000313" key="2">
    <source>
        <dbReference type="Proteomes" id="UP001215151"/>
    </source>
</evidence>
<evidence type="ECO:0000313" key="1">
    <source>
        <dbReference type="EMBL" id="KAJ8455147.1"/>
    </source>
</evidence>
<organism evidence="1 2">
    <name type="scientific">Trametes cubensis</name>
    <dbReference type="NCBI Taxonomy" id="1111947"/>
    <lineage>
        <taxon>Eukaryota</taxon>
        <taxon>Fungi</taxon>
        <taxon>Dikarya</taxon>
        <taxon>Basidiomycota</taxon>
        <taxon>Agaricomycotina</taxon>
        <taxon>Agaricomycetes</taxon>
        <taxon>Polyporales</taxon>
        <taxon>Polyporaceae</taxon>
        <taxon>Trametes</taxon>
    </lineage>
</organism>
<gene>
    <name evidence="1" type="ORF">ONZ51_g12611</name>
</gene>
<accession>A0AAD7TFG0</accession>
<comment type="caution">
    <text evidence="1">The sequence shown here is derived from an EMBL/GenBank/DDBJ whole genome shotgun (WGS) entry which is preliminary data.</text>
</comment>
<protein>
    <submittedName>
        <fullName evidence="1">Uncharacterized protein</fullName>
    </submittedName>
</protein>